<proteinExistence type="predicted"/>
<gene>
    <name evidence="2" type="ORF">IE37_02742</name>
</gene>
<evidence type="ECO:0000313" key="3">
    <source>
        <dbReference type="Proteomes" id="UP000245720"/>
    </source>
</evidence>
<reference evidence="2 3" key="1">
    <citation type="submission" date="2018-05" db="EMBL/GenBank/DDBJ databases">
        <title>The Hungate 1000. A catalogue of reference genomes from the rumen microbiome.</title>
        <authorList>
            <person name="Kelly W."/>
        </authorList>
    </citation>
    <scope>NUCLEOTIDE SEQUENCE [LARGE SCALE GENOMIC DNA]</scope>
    <source>
        <strain evidence="2 3">SAb67</strain>
    </source>
</reference>
<keyword evidence="1" id="KW-1133">Transmembrane helix</keyword>
<feature type="transmembrane region" description="Helical" evidence="1">
    <location>
        <begin position="40"/>
        <end position="57"/>
    </location>
</feature>
<dbReference type="EMBL" id="QGDI01000011">
    <property type="protein sequence ID" value="PWJ11093.1"/>
    <property type="molecule type" value="Genomic_DNA"/>
</dbReference>
<dbReference type="RefSeq" id="WP_109727458.1">
    <property type="nucleotide sequence ID" value="NZ_QGDI01000011.1"/>
</dbReference>
<feature type="transmembrane region" description="Helical" evidence="1">
    <location>
        <begin position="78"/>
        <end position="96"/>
    </location>
</feature>
<sequence>MKKAAKISKRDLKLTYSIDIALCVMNFLVCSVLCAGGSEWLNAAGVIALITALIPIVSKRLYYKDEYTARAADTVMTVYRVLLSALLLYGIDFFLIA</sequence>
<evidence type="ECO:0000256" key="1">
    <source>
        <dbReference type="SAM" id="Phobius"/>
    </source>
</evidence>
<name>A0A315XW14_RUMFL</name>
<evidence type="ECO:0000313" key="2">
    <source>
        <dbReference type="EMBL" id="PWJ11093.1"/>
    </source>
</evidence>
<keyword evidence="1" id="KW-0472">Membrane</keyword>
<protein>
    <submittedName>
        <fullName evidence="2">Uncharacterized protein</fullName>
    </submittedName>
</protein>
<dbReference type="AlphaFoldDB" id="A0A315XW14"/>
<dbReference type="OrthoDB" id="1822307at2"/>
<feature type="transmembrane region" description="Helical" evidence="1">
    <location>
        <begin position="12"/>
        <end position="34"/>
    </location>
</feature>
<dbReference type="Proteomes" id="UP000245720">
    <property type="component" value="Unassembled WGS sequence"/>
</dbReference>
<accession>A0A315XW14</accession>
<organism evidence="2 3">
    <name type="scientific">Ruminococcus flavefaciens</name>
    <dbReference type="NCBI Taxonomy" id="1265"/>
    <lineage>
        <taxon>Bacteria</taxon>
        <taxon>Bacillati</taxon>
        <taxon>Bacillota</taxon>
        <taxon>Clostridia</taxon>
        <taxon>Eubacteriales</taxon>
        <taxon>Oscillospiraceae</taxon>
        <taxon>Ruminococcus</taxon>
    </lineage>
</organism>
<keyword evidence="1" id="KW-0812">Transmembrane</keyword>
<comment type="caution">
    <text evidence="2">The sequence shown here is derived from an EMBL/GenBank/DDBJ whole genome shotgun (WGS) entry which is preliminary data.</text>
</comment>